<dbReference type="GO" id="GO:0016020">
    <property type="term" value="C:membrane"/>
    <property type="evidence" value="ECO:0007669"/>
    <property type="project" value="InterPro"/>
</dbReference>
<protein>
    <submittedName>
        <fullName evidence="4">Uncharacterized protein</fullName>
    </submittedName>
</protein>
<dbReference type="EMBL" id="CABFOC020000031">
    <property type="protein sequence ID" value="CAH0047593.1"/>
    <property type="molecule type" value="Genomic_DNA"/>
</dbReference>
<keyword evidence="1" id="KW-0812">Transmembrane</keyword>
<dbReference type="SUPFAM" id="SSF90123">
    <property type="entry name" value="ABC transporter transmembrane region"/>
    <property type="match status" value="1"/>
</dbReference>
<comment type="caution">
    <text evidence="4">The sequence shown here is derived from an EMBL/GenBank/DDBJ whole genome shotgun (WGS) entry which is preliminary data.</text>
</comment>
<name>A0A9N9Z279_9HYPO</name>
<evidence type="ECO:0000313" key="5">
    <source>
        <dbReference type="Proteomes" id="UP000775872"/>
    </source>
</evidence>
<evidence type="ECO:0000256" key="1">
    <source>
        <dbReference type="ARBA" id="ARBA00022692"/>
    </source>
</evidence>
<reference evidence="4 5" key="2">
    <citation type="submission" date="2021-10" db="EMBL/GenBank/DDBJ databases">
        <authorList>
            <person name="Piombo E."/>
        </authorList>
    </citation>
    <scope>NUCLEOTIDE SEQUENCE [LARGE SCALE GENOMIC DNA]</scope>
</reference>
<dbReference type="InterPro" id="IPR036640">
    <property type="entry name" value="ABC1_TM_sf"/>
</dbReference>
<keyword evidence="3" id="KW-0472">Membrane</keyword>
<evidence type="ECO:0000256" key="3">
    <source>
        <dbReference type="ARBA" id="ARBA00023136"/>
    </source>
</evidence>
<reference evidence="5" key="1">
    <citation type="submission" date="2019-06" db="EMBL/GenBank/DDBJ databases">
        <authorList>
            <person name="Broberg M."/>
        </authorList>
    </citation>
    <scope>NUCLEOTIDE SEQUENCE [LARGE SCALE GENOMIC DNA]</scope>
</reference>
<proteinExistence type="predicted"/>
<gene>
    <name evidence="4" type="ORF">CSOL1703_00013608</name>
</gene>
<dbReference type="Proteomes" id="UP000775872">
    <property type="component" value="Unassembled WGS sequence"/>
</dbReference>
<dbReference type="GO" id="GO:0005524">
    <property type="term" value="F:ATP binding"/>
    <property type="evidence" value="ECO:0007669"/>
    <property type="project" value="InterPro"/>
</dbReference>
<dbReference type="AlphaFoldDB" id="A0A9N9Z279"/>
<organism evidence="4 5">
    <name type="scientific">Clonostachys solani</name>
    <dbReference type="NCBI Taxonomy" id="160281"/>
    <lineage>
        <taxon>Eukaryota</taxon>
        <taxon>Fungi</taxon>
        <taxon>Dikarya</taxon>
        <taxon>Ascomycota</taxon>
        <taxon>Pezizomycotina</taxon>
        <taxon>Sordariomycetes</taxon>
        <taxon>Hypocreomycetidae</taxon>
        <taxon>Hypocreales</taxon>
        <taxon>Bionectriaceae</taxon>
        <taxon>Clonostachys</taxon>
    </lineage>
</organism>
<evidence type="ECO:0000256" key="2">
    <source>
        <dbReference type="ARBA" id="ARBA00022989"/>
    </source>
</evidence>
<accession>A0A9N9Z279</accession>
<keyword evidence="2" id="KW-1133">Transmembrane helix</keyword>
<evidence type="ECO:0000313" key="4">
    <source>
        <dbReference type="EMBL" id="CAH0047593.1"/>
    </source>
</evidence>
<sequence length="241" mass="26476">MFLVCVTNTCPSSILAIAYDWKLARSCLRTIRAGTGDGGGDIDPHAGIAHAKEPTCNEDNASPDHIAKLALTTITFGSPSFPSSQSLEFLFIALGLCFGSRLIVMGEYTLTQFLVVFLSMSFGVQAAAAFDCITSLLDRLGTAYGSEDLQLLSEQRQRVLRRALIRQCRRGTPRANGREALDRAAAENRTAIAVSRRLGDIRYVSIGMVFADRRIVDRGTQDELLGDRLAVGRTLRWWRFA</sequence>
<dbReference type="Gene3D" id="1.20.1560.10">
    <property type="entry name" value="ABC transporter type 1, transmembrane domain"/>
    <property type="match status" value="1"/>
</dbReference>
<keyword evidence="5" id="KW-1185">Reference proteome</keyword>